<reference evidence="3" key="1">
    <citation type="submission" date="2021-01" db="EMBL/GenBank/DDBJ databases">
        <title>Caligus Genome Assembly.</title>
        <authorList>
            <person name="Gallardo-Escarate C."/>
        </authorList>
    </citation>
    <scope>NUCLEOTIDE SEQUENCE [LARGE SCALE GENOMIC DNA]</scope>
</reference>
<feature type="compositionally biased region" description="Polar residues" evidence="1">
    <location>
        <begin position="18"/>
        <end position="50"/>
    </location>
</feature>
<evidence type="ECO:0000256" key="1">
    <source>
        <dbReference type="SAM" id="MobiDB-lite"/>
    </source>
</evidence>
<accession>A0A7T8H089</accession>
<name>A0A7T8H089_CALRO</name>
<dbReference type="Proteomes" id="UP000595437">
    <property type="component" value="Chromosome 10"/>
</dbReference>
<protein>
    <submittedName>
        <fullName evidence="2">Uncharacterized protein</fullName>
    </submittedName>
</protein>
<evidence type="ECO:0000313" key="3">
    <source>
        <dbReference type="Proteomes" id="UP000595437"/>
    </source>
</evidence>
<evidence type="ECO:0000313" key="2">
    <source>
        <dbReference type="EMBL" id="QQP40786.1"/>
    </source>
</evidence>
<keyword evidence="3" id="KW-1185">Reference proteome</keyword>
<dbReference type="EMBL" id="CP045899">
    <property type="protein sequence ID" value="QQP40786.1"/>
    <property type="molecule type" value="Genomic_DNA"/>
</dbReference>
<sequence length="57" mass="6008">MEGNNNGEETLLVTIEASSTDTVRGSGNEFTAPTTPTPSEQQSSATTSTYDCHLNKS</sequence>
<gene>
    <name evidence="2" type="ORF">FKW44_014946</name>
</gene>
<dbReference type="AlphaFoldDB" id="A0A7T8H089"/>
<proteinExistence type="predicted"/>
<feature type="region of interest" description="Disordered" evidence="1">
    <location>
        <begin position="18"/>
        <end position="57"/>
    </location>
</feature>
<organism evidence="2 3">
    <name type="scientific">Caligus rogercresseyi</name>
    <name type="common">Sea louse</name>
    <dbReference type="NCBI Taxonomy" id="217165"/>
    <lineage>
        <taxon>Eukaryota</taxon>
        <taxon>Metazoa</taxon>
        <taxon>Ecdysozoa</taxon>
        <taxon>Arthropoda</taxon>
        <taxon>Crustacea</taxon>
        <taxon>Multicrustacea</taxon>
        <taxon>Hexanauplia</taxon>
        <taxon>Copepoda</taxon>
        <taxon>Siphonostomatoida</taxon>
        <taxon>Caligidae</taxon>
        <taxon>Caligus</taxon>
    </lineage>
</organism>